<keyword evidence="2" id="KW-1185">Reference proteome</keyword>
<dbReference type="HOGENOM" id="CLU_606454_0_0_12"/>
<reference evidence="1 2" key="1">
    <citation type="journal article" date="2015" name="Genome Announc.">
        <title>Genome Sequence of Borrelia chilensis VA1, a South American Member of the Lyme Borreliosis Group.</title>
        <authorList>
            <person name="Huang W."/>
            <person name="Ojaimi C."/>
            <person name="Fallon J.T."/>
            <person name="Travisany D."/>
            <person name="Maass A."/>
            <person name="Ivanova L."/>
            <person name="Tomova A."/>
            <person name="Gonzalez-Acuna D."/>
            <person name="Godfrey H.P."/>
            <person name="Cabello F.C."/>
        </authorList>
    </citation>
    <scope>NUCLEOTIDE SEQUENCE [LARGE SCALE GENOMIC DNA]</scope>
    <source>
        <strain evidence="1 2">VA1</strain>
    </source>
</reference>
<accession>A0A0A7UV35</accession>
<sequence length="454" mass="53327">MHFKKILLIIFIISTLNAYSYNHAIQYKNEGVDKYYFEILNDGFGFSLSDFFDDLRSGSLIFTYASKYNFIINLEAHMLTYRGYKDSLESLISRADLIEIGFMYYFPILLLINGKNFGEIDLGIGIKNLLFGNWGGYLTQKLIHLLLNQHRPIPSRKSYDSYNYRGFLSFALNYSFMNFLNLENYIELSYLADYFIKNSIGITLKNENIGFDLKLYAQTQNQIESLKTYSKIQEAETGIGINYRLYSKNFFITNNLNIKNFSPKENFLSVGGFGIIITPGKYIEMPKSKNELNIISNNFYFGFDIMIPFKIRNSIFYKINENLKYYFSISTNYYTNYNETNSFTNRLSSGIMYELFPQKTFNPYIISGLFFAYNQNNQDIKNIFRPIRIKNVFQTGIENELGLLFEMLKYHNTKYIFKIYSKVNYVPLAYNLDKKQLEKHSINFNYLGIGIVIK</sequence>
<proteinExistence type="predicted"/>
<protein>
    <submittedName>
        <fullName evidence="1">Uncharacterized protein</fullName>
    </submittedName>
</protein>
<dbReference type="STRING" id="1245910.OY14_00535"/>
<dbReference type="Proteomes" id="UP000030940">
    <property type="component" value="Chromosome"/>
</dbReference>
<organism evidence="1 2">
    <name type="scientific">Borreliella chilensis</name>
    <dbReference type="NCBI Taxonomy" id="1245910"/>
    <lineage>
        <taxon>Bacteria</taxon>
        <taxon>Pseudomonadati</taxon>
        <taxon>Spirochaetota</taxon>
        <taxon>Spirochaetia</taxon>
        <taxon>Spirochaetales</taxon>
        <taxon>Borreliaceae</taxon>
        <taxon>Borreliella</taxon>
    </lineage>
</organism>
<gene>
    <name evidence="1" type="ORF">OY14_00535</name>
</gene>
<dbReference type="KEGG" id="bchi:OY14_00535"/>
<evidence type="ECO:0000313" key="2">
    <source>
        <dbReference type="Proteomes" id="UP000030940"/>
    </source>
</evidence>
<evidence type="ECO:0000313" key="1">
    <source>
        <dbReference type="EMBL" id="AJA89955.1"/>
    </source>
</evidence>
<name>A0A0A7UV35_9SPIR</name>
<dbReference type="AlphaFoldDB" id="A0A0A7UV35"/>
<dbReference type="EMBL" id="CP009910">
    <property type="protein sequence ID" value="AJA89955.1"/>
    <property type="molecule type" value="Genomic_DNA"/>
</dbReference>